<dbReference type="AlphaFoldDB" id="X1ITS2"/>
<sequence length="247" mass="29057">MKKYYWMAKPDEATEKRLKKIIEILGSGIRTVRNIAYKLYPKLHGKALDRKYNTTIKDLVKLRTSGRIKFEQIKEVRTHLSNPEGYKDKKAFIATYEIEEDLGSYYSRSKRPAHTKPFEVWYEKETIVEDVEGVCMVYDVPSLTVRGKPQWSTIKKAADRLTKEHKVLYFGDNDKIGRQIFETVKDYVHYLGCECSFLWCGITEEQEKKYDYLPSNARLDGLEDVDLHEIIKEAILKYIDSDKIKTY</sequence>
<reference evidence="1" key="1">
    <citation type="journal article" date="2014" name="Front. Microbiol.">
        <title>High frequency of phylogenetically diverse reductive dehalogenase-homologous genes in deep subseafloor sedimentary metagenomes.</title>
        <authorList>
            <person name="Kawai M."/>
            <person name="Futagami T."/>
            <person name="Toyoda A."/>
            <person name="Takaki Y."/>
            <person name="Nishi S."/>
            <person name="Hori S."/>
            <person name="Arai W."/>
            <person name="Tsubouchi T."/>
            <person name="Morono Y."/>
            <person name="Uchiyama I."/>
            <person name="Ito T."/>
            <person name="Fujiyama A."/>
            <person name="Inagaki F."/>
            <person name="Takami H."/>
        </authorList>
    </citation>
    <scope>NUCLEOTIDE SEQUENCE</scope>
    <source>
        <strain evidence="1">Expedition CK06-06</strain>
    </source>
</reference>
<gene>
    <name evidence="1" type="ORF">S03H2_31159</name>
</gene>
<organism evidence="1">
    <name type="scientific">marine sediment metagenome</name>
    <dbReference type="NCBI Taxonomy" id="412755"/>
    <lineage>
        <taxon>unclassified sequences</taxon>
        <taxon>metagenomes</taxon>
        <taxon>ecological metagenomes</taxon>
    </lineage>
</organism>
<dbReference type="EMBL" id="BARU01018881">
    <property type="protein sequence ID" value="GAH60938.1"/>
    <property type="molecule type" value="Genomic_DNA"/>
</dbReference>
<proteinExistence type="predicted"/>
<evidence type="ECO:0000313" key="1">
    <source>
        <dbReference type="EMBL" id="GAH60938.1"/>
    </source>
</evidence>
<evidence type="ECO:0008006" key="2">
    <source>
        <dbReference type="Google" id="ProtNLM"/>
    </source>
</evidence>
<name>X1ITS2_9ZZZZ</name>
<protein>
    <recommendedName>
        <fullName evidence="2">Wadjet protein JetD C-terminal domain-containing protein</fullName>
    </recommendedName>
</protein>
<accession>X1ITS2</accession>
<comment type="caution">
    <text evidence="1">The sequence shown here is derived from an EMBL/GenBank/DDBJ whole genome shotgun (WGS) entry which is preliminary data.</text>
</comment>